<dbReference type="InterPro" id="IPR050445">
    <property type="entry name" value="Bact_polysacc_biosynth/exp"/>
</dbReference>
<dbReference type="GO" id="GO:0005886">
    <property type="term" value="C:plasma membrane"/>
    <property type="evidence" value="ECO:0007669"/>
    <property type="project" value="UniProtKB-SubCell"/>
</dbReference>
<dbReference type="GO" id="GO:0004713">
    <property type="term" value="F:protein tyrosine kinase activity"/>
    <property type="evidence" value="ECO:0007669"/>
    <property type="project" value="TreeGrafter"/>
</dbReference>
<keyword evidence="4 8" id="KW-1133">Transmembrane helix</keyword>
<dbReference type="InterPro" id="IPR003856">
    <property type="entry name" value="LPS_length_determ_N"/>
</dbReference>
<keyword evidence="3 8" id="KW-0812">Transmembrane</keyword>
<evidence type="ECO:0000256" key="4">
    <source>
        <dbReference type="ARBA" id="ARBA00022989"/>
    </source>
</evidence>
<protein>
    <submittedName>
        <fullName evidence="10">LPS biosynthesis protein</fullName>
    </submittedName>
    <submittedName>
        <fullName evidence="11">Uncharacterized protein involved in exopolysaccharide biosynthesis/Mrp family chromosome partitioning ATPase</fullName>
    </submittedName>
</protein>
<dbReference type="PANTHER" id="PTHR32309">
    <property type="entry name" value="TYROSINE-PROTEIN KINASE"/>
    <property type="match status" value="1"/>
</dbReference>
<evidence type="ECO:0000256" key="6">
    <source>
        <dbReference type="SAM" id="Coils"/>
    </source>
</evidence>
<evidence type="ECO:0000256" key="5">
    <source>
        <dbReference type="ARBA" id="ARBA00023136"/>
    </source>
</evidence>
<dbReference type="EMBL" id="BSFF01000002">
    <property type="protein sequence ID" value="GLK55649.1"/>
    <property type="molecule type" value="Genomic_DNA"/>
</dbReference>
<evidence type="ECO:0000313" key="10">
    <source>
        <dbReference type="EMBL" id="GLK55649.1"/>
    </source>
</evidence>
<dbReference type="AlphaFoldDB" id="A0A9W6MRX3"/>
<feature type="coiled-coil region" evidence="6">
    <location>
        <begin position="336"/>
        <end position="401"/>
    </location>
</feature>
<keyword evidence="5 8" id="KW-0472">Membrane</keyword>
<evidence type="ECO:0000313" key="11">
    <source>
        <dbReference type="EMBL" id="MBM7850356.1"/>
    </source>
</evidence>
<evidence type="ECO:0000256" key="2">
    <source>
        <dbReference type="ARBA" id="ARBA00022475"/>
    </source>
</evidence>
<keyword evidence="6" id="KW-0175">Coiled coil</keyword>
<dbReference type="EMBL" id="JAFBCY010000001">
    <property type="protein sequence ID" value="MBM7850356.1"/>
    <property type="molecule type" value="Genomic_DNA"/>
</dbReference>
<comment type="caution">
    <text evidence="10">The sequence shown here is derived from an EMBL/GenBank/DDBJ whole genome shotgun (WGS) entry which is preliminary data.</text>
</comment>
<dbReference type="Proteomes" id="UP001143400">
    <property type="component" value="Unassembled WGS sequence"/>
</dbReference>
<proteinExistence type="predicted"/>
<dbReference type="RefSeq" id="WP_204948793.1">
    <property type="nucleotide sequence ID" value="NZ_BSFF01000002.1"/>
</dbReference>
<evidence type="ECO:0000256" key="8">
    <source>
        <dbReference type="SAM" id="Phobius"/>
    </source>
</evidence>
<organism evidence="10 13">
    <name type="scientific">Methylopila capsulata</name>
    <dbReference type="NCBI Taxonomy" id="61654"/>
    <lineage>
        <taxon>Bacteria</taxon>
        <taxon>Pseudomonadati</taxon>
        <taxon>Pseudomonadota</taxon>
        <taxon>Alphaproteobacteria</taxon>
        <taxon>Hyphomicrobiales</taxon>
        <taxon>Methylopilaceae</taxon>
        <taxon>Methylopila</taxon>
    </lineage>
</organism>
<feature type="coiled-coil region" evidence="6">
    <location>
        <begin position="204"/>
        <end position="231"/>
    </location>
</feature>
<dbReference type="Gene3D" id="3.40.50.300">
    <property type="entry name" value="P-loop containing nucleotide triphosphate hydrolases"/>
    <property type="match status" value="1"/>
</dbReference>
<reference evidence="10" key="1">
    <citation type="journal article" date="2014" name="Int. J. Syst. Evol. Microbiol.">
        <title>Complete genome sequence of Corynebacterium casei LMG S-19264T (=DSM 44701T), isolated from a smear-ripened cheese.</title>
        <authorList>
            <consortium name="US DOE Joint Genome Institute (JGI-PGF)"/>
            <person name="Walter F."/>
            <person name="Albersmeier A."/>
            <person name="Kalinowski J."/>
            <person name="Ruckert C."/>
        </authorList>
    </citation>
    <scope>NUCLEOTIDE SEQUENCE</scope>
    <source>
        <strain evidence="10">VKM B-1606</strain>
    </source>
</reference>
<reference evidence="11 12" key="2">
    <citation type="submission" date="2021-01" db="EMBL/GenBank/DDBJ databases">
        <title>Genomic Encyclopedia of Type Strains, Phase IV (KMG-IV): sequencing the most valuable type-strain genomes for metagenomic binning, comparative biology and taxonomic classification.</title>
        <authorList>
            <person name="Goeker M."/>
        </authorList>
    </citation>
    <scope>NUCLEOTIDE SEQUENCE [LARGE SCALE GENOMIC DNA]</scope>
    <source>
        <strain evidence="11 12">DSM 6130</strain>
    </source>
</reference>
<name>A0A9W6MRX3_9HYPH</name>
<feature type="domain" description="Polysaccharide chain length determinant N-terminal" evidence="9">
    <location>
        <begin position="18"/>
        <end position="108"/>
    </location>
</feature>
<evidence type="ECO:0000313" key="13">
    <source>
        <dbReference type="Proteomes" id="UP001143400"/>
    </source>
</evidence>
<evidence type="ECO:0000256" key="1">
    <source>
        <dbReference type="ARBA" id="ARBA00004651"/>
    </source>
</evidence>
<comment type="subcellular location">
    <subcellularLocation>
        <location evidence="1">Cell membrane</location>
        <topology evidence="1">Multi-pass membrane protein</topology>
    </subcellularLocation>
</comment>
<dbReference type="Proteomes" id="UP000758856">
    <property type="component" value="Unassembled WGS sequence"/>
</dbReference>
<accession>A0A9W6MRX3</accession>
<dbReference type="InterPro" id="IPR027417">
    <property type="entry name" value="P-loop_NTPase"/>
</dbReference>
<feature type="transmembrane region" description="Helical" evidence="8">
    <location>
        <begin position="33"/>
        <end position="50"/>
    </location>
</feature>
<sequence>MSNRTSTAAEDDRPIGGEIDLRALGRGLWRRRFWILGPALVVAVLAFLFVELTSPYYRATALVLIENRDQLAPGGGGQAPQLPDEQAVATQVQLIQSRDLVRQVAAKLDLGRDNEFSVGSGSFLQKLVGLVGLGDVDGDQPVREQVVDKVARNLSVYPVSGARVIGIEFVSTNPDRAANVANGFVEAYFDIQRGAKRDQNRQAVQYLSEEIERMRDRVSEAEGKVEAFRAKAGLLVGSGGATVTAQQLGEINTQLGAARTLQGEARAKADLIRDLMRQGRPAEALDIANSDVVRALVQQRSQLAAQIASEARTLLSQHPRMRELTAQLSGLDVSIRTEAEKLARAFENDAKSASARVAALEGRLEDQKSVAATANDQDVQLRALDREARTQRDLLEQMLTRYRETSARENPDALLADARIITKAAAPSEAYFPKKIPTIVLATLGAFVLALFAAATAEVFSAAGRRPEDEDTAPPPPAVGETPVFGRLQGAAYQTPPETAPAAAAPPPGATPSRAESIEVADAALVSALARQLAAMPTSGGALRILATGARPDVSVDDVATNLARIMSESGRRVVAIDAGGGAPRLGDEAAGPGLAELLEGSATFAQAIHRDRGSRVHIVPRGGAAYASLDAAAQGRLGVVLEALALTYDFVLLSAPGGVGAADAFTPHCEAAILVSNTGAGDVATVDAHDRLKATGIEDVVVLLKRDMGPDDGSRLAA</sequence>
<feature type="region of interest" description="Disordered" evidence="7">
    <location>
        <begin position="495"/>
        <end position="515"/>
    </location>
</feature>
<dbReference type="PANTHER" id="PTHR32309:SF13">
    <property type="entry name" value="FERRIC ENTEROBACTIN TRANSPORT PROTEIN FEPE"/>
    <property type="match status" value="1"/>
</dbReference>
<dbReference type="Pfam" id="PF02706">
    <property type="entry name" value="Wzz"/>
    <property type="match status" value="1"/>
</dbReference>
<keyword evidence="2" id="KW-1003">Cell membrane</keyword>
<dbReference type="SUPFAM" id="SSF52540">
    <property type="entry name" value="P-loop containing nucleoside triphosphate hydrolases"/>
    <property type="match status" value="1"/>
</dbReference>
<evidence type="ECO:0000256" key="3">
    <source>
        <dbReference type="ARBA" id="ARBA00022692"/>
    </source>
</evidence>
<reference evidence="10" key="3">
    <citation type="submission" date="2023-01" db="EMBL/GenBank/DDBJ databases">
        <authorList>
            <person name="Sun Q."/>
            <person name="Evtushenko L."/>
        </authorList>
    </citation>
    <scope>NUCLEOTIDE SEQUENCE</scope>
    <source>
        <strain evidence="10">VKM B-1606</strain>
    </source>
</reference>
<evidence type="ECO:0000313" key="12">
    <source>
        <dbReference type="Proteomes" id="UP000758856"/>
    </source>
</evidence>
<evidence type="ECO:0000259" key="9">
    <source>
        <dbReference type="Pfam" id="PF02706"/>
    </source>
</evidence>
<keyword evidence="12" id="KW-1185">Reference proteome</keyword>
<evidence type="ECO:0000256" key="7">
    <source>
        <dbReference type="SAM" id="MobiDB-lite"/>
    </source>
</evidence>
<feature type="region of interest" description="Disordered" evidence="7">
    <location>
        <begin position="463"/>
        <end position="483"/>
    </location>
</feature>
<gene>
    <name evidence="10" type="ORF">GCM10008170_16680</name>
    <name evidence="11" type="ORF">JOD31_000568</name>
</gene>